<evidence type="ECO:0000256" key="7">
    <source>
        <dbReference type="ARBA" id="ARBA00022801"/>
    </source>
</evidence>
<evidence type="ECO:0000259" key="11">
    <source>
        <dbReference type="Pfam" id="PF00962"/>
    </source>
</evidence>
<sequence>MSDHGCPGKAVSVSEYLRRIPKVELHAHLNGCIRHETLMDLAHERGATLSNRHFSAEPLHENLASPPNNGEHHSMYNIMPRSLQNCFDIFAEIPACVNDLSALRRITQEALEDFAAHHVAYLELRSTPKRLLRSHQDDQSQKVDKQVYIETVLEGIRDFQSKEKERFSHDPVLSSSRLPIVCNFIVAIDRSQSLEEATDTVHIAIDMFQRQQSRPSNLSPSIVGIDLGGNPTKNDFRTFQTLFQKARQAGLKVTIHCGEIPSRDEAVAILAFRPDRLGHALLLPSSLQKVLEDTKIPVETCPTSNVMTLELARSSNGNLVHGLSQHPCLAQWLQNNHPLSIGTDDPGVFHTNATKELVLLVNTFSLDPCAMAEKVADSVNYAFCNETLRQEINAKMREIMKEIHHSS</sequence>
<dbReference type="KEGG" id="pti:PHATRDRAFT_22117"/>
<keyword evidence="5" id="KW-0479">Metal-binding</keyword>
<dbReference type="GO" id="GO:0006166">
    <property type="term" value="P:purine ribonucleoside salvage"/>
    <property type="evidence" value="ECO:0007669"/>
    <property type="project" value="UniProtKB-KW"/>
</dbReference>
<evidence type="ECO:0000256" key="3">
    <source>
        <dbReference type="ARBA" id="ARBA00006676"/>
    </source>
</evidence>
<dbReference type="GO" id="GO:0006154">
    <property type="term" value="P:adenosine catabolic process"/>
    <property type="evidence" value="ECO:0007669"/>
    <property type="project" value="TreeGrafter"/>
</dbReference>
<comment type="pathway">
    <text evidence="2">Purine metabolism; purine nucleoside salvage.</text>
</comment>
<dbReference type="Proteomes" id="UP000000759">
    <property type="component" value="Chromosome 15"/>
</dbReference>
<evidence type="ECO:0000256" key="5">
    <source>
        <dbReference type="ARBA" id="ARBA00022723"/>
    </source>
</evidence>
<dbReference type="PaxDb" id="2850-Phatr22117"/>
<dbReference type="GO" id="GO:0009168">
    <property type="term" value="P:purine ribonucleoside monophosphate biosynthetic process"/>
    <property type="evidence" value="ECO:0007669"/>
    <property type="project" value="InterPro"/>
</dbReference>
<evidence type="ECO:0000256" key="8">
    <source>
        <dbReference type="ARBA" id="ARBA00022833"/>
    </source>
</evidence>
<dbReference type="RefSeq" id="XP_002182448.1">
    <property type="nucleotide sequence ID" value="XM_002182412.1"/>
</dbReference>
<dbReference type="AlphaFoldDB" id="B7G5P7"/>
<dbReference type="EMBL" id="CM000617">
    <property type="protein sequence ID" value="EEC46349.1"/>
    <property type="molecule type" value="Genomic_DNA"/>
</dbReference>
<dbReference type="Gene3D" id="3.20.20.140">
    <property type="entry name" value="Metal-dependent hydrolases"/>
    <property type="match status" value="1"/>
</dbReference>
<proteinExistence type="inferred from homology"/>
<dbReference type="PANTHER" id="PTHR11409:SF42">
    <property type="entry name" value="ADENOSINE DEAMINASE-LIKE PROTEIN"/>
    <property type="match status" value="1"/>
</dbReference>
<feature type="domain" description="Adenosine deaminase" evidence="11">
    <location>
        <begin position="21"/>
        <end position="396"/>
    </location>
</feature>
<evidence type="ECO:0000256" key="1">
    <source>
        <dbReference type="ARBA" id="ARBA00001947"/>
    </source>
</evidence>
<keyword evidence="8" id="KW-0862">Zinc</keyword>
<evidence type="ECO:0000256" key="10">
    <source>
        <dbReference type="ARBA" id="ARBA00048787"/>
    </source>
</evidence>
<dbReference type="InterPro" id="IPR006330">
    <property type="entry name" value="Ado/ade_deaminase"/>
</dbReference>
<organism evidence="12 13">
    <name type="scientific">Phaeodactylum tricornutum (strain CCAP 1055/1)</name>
    <dbReference type="NCBI Taxonomy" id="556484"/>
    <lineage>
        <taxon>Eukaryota</taxon>
        <taxon>Sar</taxon>
        <taxon>Stramenopiles</taxon>
        <taxon>Ochrophyta</taxon>
        <taxon>Bacillariophyta</taxon>
        <taxon>Bacillariophyceae</taxon>
        <taxon>Bacillariophycidae</taxon>
        <taxon>Naviculales</taxon>
        <taxon>Phaeodactylaceae</taxon>
        <taxon>Phaeodactylum</taxon>
    </lineage>
</organism>
<dbReference type="STRING" id="556484.B7G5P7"/>
<dbReference type="SUPFAM" id="SSF51556">
    <property type="entry name" value="Metallo-dependent hydrolases"/>
    <property type="match status" value="1"/>
</dbReference>
<dbReference type="GO" id="GO:0009117">
    <property type="term" value="P:nucleotide metabolic process"/>
    <property type="evidence" value="ECO:0007669"/>
    <property type="project" value="UniProtKB-KW"/>
</dbReference>
<gene>
    <name evidence="12" type="ORF">PHATRDRAFT_22117</name>
</gene>
<keyword evidence="9" id="KW-0546">Nucleotide metabolism</keyword>
<dbReference type="InterPro" id="IPR001365">
    <property type="entry name" value="A_deaminase_dom"/>
</dbReference>
<comment type="similarity">
    <text evidence="3">Belongs to the metallo-dependent hydrolases superfamily. Adenosine and AMP deaminases family.</text>
</comment>
<evidence type="ECO:0000313" key="12">
    <source>
        <dbReference type="EMBL" id="EEC46349.1"/>
    </source>
</evidence>
<dbReference type="InterPro" id="IPR032466">
    <property type="entry name" value="Metal_Hydrolase"/>
</dbReference>
<reference evidence="13" key="2">
    <citation type="submission" date="2008-08" db="EMBL/GenBank/DDBJ databases">
        <authorList>
            <consortium name="Diatom Consortium"/>
            <person name="Grigoriev I."/>
            <person name="Grimwood J."/>
            <person name="Kuo A."/>
            <person name="Otillar R.P."/>
            <person name="Salamov A."/>
            <person name="Detter J.C."/>
            <person name="Lindquist E."/>
            <person name="Shapiro H."/>
            <person name="Lucas S."/>
            <person name="Glavina del Rio T."/>
            <person name="Pitluck S."/>
            <person name="Rokhsar D."/>
            <person name="Bowler C."/>
        </authorList>
    </citation>
    <scope>GENOME REANNOTATION</scope>
    <source>
        <strain evidence="13">CCAP 1055/1</strain>
    </source>
</reference>
<dbReference type="GO" id="GO:0046872">
    <property type="term" value="F:metal ion binding"/>
    <property type="evidence" value="ECO:0007669"/>
    <property type="project" value="UniProtKB-KW"/>
</dbReference>
<dbReference type="Pfam" id="PF00962">
    <property type="entry name" value="A_deaminase"/>
    <property type="match status" value="1"/>
</dbReference>
<comment type="cofactor">
    <cofactor evidence="1">
        <name>Zn(2+)</name>
        <dbReference type="ChEBI" id="CHEBI:29105"/>
    </cofactor>
</comment>
<comment type="catalytic activity">
    <reaction evidence="10">
        <text>N(6)-methyl-AMP + H2O + H(+) = IMP + methylamine</text>
        <dbReference type="Rhea" id="RHEA:16001"/>
        <dbReference type="ChEBI" id="CHEBI:15377"/>
        <dbReference type="ChEBI" id="CHEBI:15378"/>
        <dbReference type="ChEBI" id="CHEBI:58053"/>
        <dbReference type="ChEBI" id="CHEBI:59338"/>
        <dbReference type="ChEBI" id="CHEBI:144842"/>
    </reaction>
    <physiologicalReaction direction="left-to-right" evidence="10">
        <dbReference type="Rhea" id="RHEA:16002"/>
    </physiologicalReaction>
</comment>
<dbReference type="GO" id="GO:0046103">
    <property type="term" value="P:inosine biosynthetic process"/>
    <property type="evidence" value="ECO:0007669"/>
    <property type="project" value="TreeGrafter"/>
</dbReference>
<evidence type="ECO:0000256" key="4">
    <source>
        <dbReference type="ARBA" id="ARBA00018099"/>
    </source>
</evidence>
<dbReference type="PANTHER" id="PTHR11409">
    <property type="entry name" value="ADENOSINE DEAMINASE"/>
    <property type="match status" value="1"/>
</dbReference>
<accession>B7G5P7</accession>
<dbReference type="UniPathway" id="UPA00606"/>
<reference evidence="12 13" key="1">
    <citation type="journal article" date="2008" name="Nature">
        <title>The Phaeodactylum genome reveals the evolutionary history of diatom genomes.</title>
        <authorList>
            <person name="Bowler C."/>
            <person name="Allen A.E."/>
            <person name="Badger J.H."/>
            <person name="Grimwood J."/>
            <person name="Jabbari K."/>
            <person name="Kuo A."/>
            <person name="Maheswari U."/>
            <person name="Martens C."/>
            <person name="Maumus F."/>
            <person name="Otillar R.P."/>
            <person name="Rayko E."/>
            <person name="Salamov A."/>
            <person name="Vandepoele K."/>
            <person name="Beszteri B."/>
            <person name="Gruber A."/>
            <person name="Heijde M."/>
            <person name="Katinka M."/>
            <person name="Mock T."/>
            <person name="Valentin K."/>
            <person name="Verret F."/>
            <person name="Berges J.A."/>
            <person name="Brownlee C."/>
            <person name="Cadoret J.P."/>
            <person name="Chiovitti A."/>
            <person name="Choi C.J."/>
            <person name="Coesel S."/>
            <person name="De Martino A."/>
            <person name="Detter J.C."/>
            <person name="Durkin C."/>
            <person name="Falciatore A."/>
            <person name="Fournet J."/>
            <person name="Haruta M."/>
            <person name="Huysman M.J."/>
            <person name="Jenkins B.D."/>
            <person name="Jiroutova K."/>
            <person name="Jorgensen R.E."/>
            <person name="Joubert Y."/>
            <person name="Kaplan A."/>
            <person name="Kroger N."/>
            <person name="Kroth P.G."/>
            <person name="La Roche J."/>
            <person name="Lindquist E."/>
            <person name="Lommer M."/>
            <person name="Martin-Jezequel V."/>
            <person name="Lopez P.J."/>
            <person name="Lucas S."/>
            <person name="Mangogna M."/>
            <person name="McGinnis K."/>
            <person name="Medlin L.K."/>
            <person name="Montsant A."/>
            <person name="Oudot-Le Secq M.P."/>
            <person name="Napoli C."/>
            <person name="Obornik M."/>
            <person name="Parker M.S."/>
            <person name="Petit J.L."/>
            <person name="Porcel B.M."/>
            <person name="Poulsen N."/>
            <person name="Robison M."/>
            <person name="Rychlewski L."/>
            <person name="Rynearson T.A."/>
            <person name="Schmutz J."/>
            <person name="Shapiro H."/>
            <person name="Siaut M."/>
            <person name="Stanley M."/>
            <person name="Sussman M.R."/>
            <person name="Taylor A.R."/>
            <person name="Vardi A."/>
            <person name="von Dassow P."/>
            <person name="Vyverman W."/>
            <person name="Willis A."/>
            <person name="Wyrwicz L.S."/>
            <person name="Rokhsar D.S."/>
            <person name="Weissenbach J."/>
            <person name="Armbrust E.V."/>
            <person name="Green B.R."/>
            <person name="Van de Peer Y."/>
            <person name="Grigoriev I.V."/>
        </authorList>
    </citation>
    <scope>NUCLEOTIDE SEQUENCE [LARGE SCALE GENOMIC DNA]</scope>
    <source>
        <strain evidence="12 13">CCAP 1055/1</strain>
    </source>
</reference>
<dbReference type="PROSITE" id="PS00485">
    <property type="entry name" value="A_DEAMINASE"/>
    <property type="match status" value="1"/>
</dbReference>
<evidence type="ECO:0000256" key="9">
    <source>
        <dbReference type="ARBA" id="ARBA00023080"/>
    </source>
</evidence>
<keyword evidence="7" id="KW-0378">Hydrolase</keyword>
<dbReference type="InParanoid" id="B7G5P7"/>
<protein>
    <recommendedName>
        <fullName evidence="4">Adenosine deaminase</fullName>
    </recommendedName>
</protein>
<dbReference type="GeneID" id="7203014"/>
<keyword evidence="13" id="KW-1185">Reference proteome</keyword>
<evidence type="ECO:0000256" key="2">
    <source>
        <dbReference type="ARBA" id="ARBA00005058"/>
    </source>
</evidence>
<dbReference type="GO" id="GO:0004000">
    <property type="term" value="F:adenosine deaminase activity"/>
    <property type="evidence" value="ECO:0007669"/>
    <property type="project" value="TreeGrafter"/>
</dbReference>
<dbReference type="OrthoDB" id="272271at2759"/>
<evidence type="ECO:0000313" key="13">
    <source>
        <dbReference type="Proteomes" id="UP000000759"/>
    </source>
</evidence>
<dbReference type="HOGENOM" id="CLU_039228_3_0_1"/>
<dbReference type="InterPro" id="IPR006650">
    <property type="entry name" value="A/AMP_deam_AS"/>
</dbReference>
<name>B7G5P7_PHATC</name>
<keyword evidence="6" id="KW-0660">Purine salvage</keyword>
<dbReference type="eggNOG" id="KOG1097">
    <property type="taxonomic scope" value="Eukaryota"/>
</dbReference>
<evidence type="ECO:0000256" key="6">
    <source>
        <dbReference type="ARBA" id="ARBA00022726"/>
    </source>
</evidence>